<evidence type="ECO:0000259" key="1">
    <source>
        <dbReference type="Pfam" id="PF13452"/>
    </source>
</evidence>
<proteinExistence type="predicted"/>
<accession>A0A1H0Y014</accession>
<protein>
    <submittedName>
        <fullName evidence="2">N-terminal half of MaoC dehydratase</fullName>
    </submittedName>
</protein>
<dbReference type="InterPro" id="IPR029069">
    <property type="entry name" value="HotDog_dom_sf"/>
</dbReference>
<dbReference type="SUPFAM" id="SSF54637">
    <property type="entry name" value="Thioesterase/thiol ester dehydrase-isomerase"/>
    <property type="match status" value="1"/>
</dbReference>
<evidence type="ECO:0000313" key="2">
    <source>
        <dbReference type="EMBL" id="SDQ08509.1"/>
    </source>
</evidence>
<dbReference type="InterPro" id="IPR039569">
    <property type="entry name" value="FAS1-like_DH_region"/>
</dbReference>
<dbReference type="AlphaFoldDB" id="A0A1H0Y014"/>
<dbReference type="Pfam" id="PF13452">
    <property type="entry name" value="FAS1_DH_region"/>
    <property type="match status" value="1"/>
</dbReference>
<dbReference type="STRING" id="47312.SAMN04489765_0017"/>
<feature type="domain" description="FAS1-like dehydratase" evidence="1">
    <location>
        <begin position="11"/>
        <end position="124"/>
    </location>
</feature>
<organism evidence="2 3">
    <name type="scientific">Tsukamurella pulmonis</name>
    <dbReference type="NCBI Taxonomy" id="47312"/>
    <lineage>
        <taxon>Bacteria</taxon>
        <taxon>Bacillati</taxon>
        <taxon>Actinomycetota</taxon>
        <taxon>Actinomycetes</taxon>
        <taxon>Mycobacteriales</taxon>
        <taxon>Tsukamurellaceae</taxon>
        <taxon>Tsukamurella</taxon>
    </lineage>
</organism>
<gene>
    <name evidence="2" type="ORF">SAMN04489765_0017</name>
</gene>
<dbReference type="Proteomes" id="UP000183053">
    <property type="component" value="Unassembled WGS sequence"/>
</dbReference>
<reference evidence="3" key="1">
    <citation type="submission" date="2016-10" db="EMBL/GenBank/DDBJ databases">
        <authorList>
            <person name="Varghese N."/>
            <person name="Submissions S."/>
        </authorList>
    </citation>
    <scope>NUCLEOTIDE SEQUENCE [LARGE SCALE GENOMIC DNA]</scope>
    <source>
        <strain evidence="3">DSM 44142</strain>
    </source>
</reference>
<dbReference type="Gene3D" id="3.10.129.10">
    <property type="entry name" value="Hotdog Thioesterase"/>
    <property type="match status" value="1"/>
</dbReference>
<dbReference type="OrthoDB" id="4773186at2"/>
<keyword evidence="3" id="KW-1185">Reference proteome</keyword>
<sequence>MKQQEAVRPEGWEIWHGDAYEVSSEVVRGFSRAVRDSSVPYGVRGILPADTPIPITLLAAPMFDAASALVSRAIPNCNLSRIVHAAQQFTALAPLRIGQRISFGARLVSHVIKANTDIIVIDVTAYAEGVPHLAAVITLAHSATGGPEVDLDAVADLIMLTGTGPSDSDAYTAVGD</sequence>
<evidence type="ECO:0000313" key="3">
    <source>
        <dbReference type="Proteomes" id="UP000183053"/>
    </source>
</evidence>
<dbReference type="EMBL" id="FNLF01000001">
    <property type="protein sequence ID" value="SDQ08509.1"/>
    <property type="molecule type" value="Genomic_DNA"/>
</dbReference>
<name>A0A1H0Y014_9ACTN</name>